<protein>
    <recommendedName>
        <fullName evidence="3">RHS repeat protein</fullName>
    </recommendedName>
</protein>
<accession>A0A941CRE4</accession>
<sequence length="197" mass="21641">EGVTYQFAYDDFGNPRQAVVQGNVYRMTATSQATASGAYVERVTDSAGSTVTYAYVEDRGILSSVTDPEGRVTTYTHDPQTDALTGVSTPVDGRPLSLSYSYADDRLRSITHHGFTYTFRYDDLGQATGVDVGNQALVTRSYDPASGRLLQTTYGNGDRESWVYDALDRVTAAKVWNETTGQEDVRFRYGYDASGNL</sequence>
<reference evidence="1" key="1">
    <citation type="submission" date="2021-04" db="EMBL/GenBank/DDBJ databases">
        <title>Proteiniclasticum sedimins sp. nov., an obligate anaerobic bacterium isolated from anaerobic sludge.</title>
        <authorList>
            <person name="Liu J."/>
        </authorList>
    </citation>
    <scope>NUCLEOTIDE SEQUENCE</scope>
    <source>
        <strain evidence="1">BAD-10</strain>
    </source>
</reference>
<dbReference type="RefSeq" id="WP_211802905.1">
    <property type="nucleotide sequence ID" value="NZ_JAGSCS010000077.1"/>
</dbReference>
<gene>
    <name evidence="1" type="ORF">KCG48_14545</name>
</gene>
<dbReference type="Gene3D" id="2.180.10.10">
    <property type="entry name" value="RHS repeat-associated core"/>
    <property type="match status" value="1"/>
</dbReference>
<feature type="non-terminal residue" evidence="1">
    <location>
        <position position="197"/>
    </location>
</feature>
<name>A0A941CRE4_9CLOT</name>
<dbReference type="AlphaFoldDB" id="A0A941CRE4"/>
<feature type="non-terminal residue" evidence="1">
    <location>
        <position position="1"/>
    </location>
</feature>
<dbReference type="Proteomes" id="UP000675379">
    <property type="component" value="Unassembled WGS sequence"/>
</dbReference>
<organism evidence="1 2">
    <name type="scientific">Proteiniclasticum sediminis</name>
    <dbReference type="NCBI Taxonomy" id="2804028"/>
    <lineage>
        <taxon>Bacteria</taxon>
        <taxon>Bacillati</taxon>
        <taxon>Bacillota</taxon>
        <taxon>Clostridia</taxon>
        <taxon>Eubacteriales</taxon>
        <taxon>Clostridiaceae</taxon>
        <taxon>Proteiniclasticum</taxon>
    </lineage>
</organism>
<dbReference type="EMBL" id="JAGSCS010000077">
    <property type="protein sequence ID" value="MBR0577520.1"/>
    <property type="molecule type" value="Genomic_DNA"/>
</dbReference>
<proteinExistence type="predicted"/>
<evidence type="ECO:0000313" key="1">
    <source>
        <dbReference type="EMBL" id="MBR0577520.1"/>
    </source>
</evidence>
<keyword evidence="2" id="KW-1185">Reference proteome</keyword>
<dbReference type="Pfam" id="PF05593">
    <property type="entry name" value="RHS_repeat"/>
    <property type="match status" value="1"/>
</dbReference>
<evidence type="ECO:0008006" key="3">
    <source>
        <dbReference type="Google" id="ProtNLM"/>
    </source>
</evidence>
<evidence type="ECO:0000313" key="2">
    <source>
        <dbReference type="Proteomes" id="UP000675379"/>
    </source>
</evidence>
<comment type="caution">
    <text evidence="1">The sequence shown here is derived from an EMBL/GenBank/DDBJ whole genome shotgun (WGS) entry which is preliminary data.</text>
</comment>
<dbReference type="InterPro" id="IPR031325">
    <property type="entry name" value="RHS_repeat"/>
</dbReference>